<dbReference type="SUPFAM" id="SSF53335">
    <property type="entry name" value="S-adenosyl-L-methionine-dependent methyltransferases"/>
    <property type="match status" value="1"/>
</dbReference>
<dbReference type="GO" id="GO:0032259">
    <property type="term" value="P:methylation"/>
    <property type="evidence" value="ECO:0007669"/>
    <property type="project" value="UniProtKB-KW"/>
</dbReference>
<keyword evidence="7" id="KW-1185">Reference proteome</keyword>
<dbReference type="Pfam" id="PF13489">
    <property type="entry name" value="Methyltransf_23"/>
    <property type="match status" value="1"/>
</dbReference>
<organism evidence="6 7">
    <name type="scientific">Aliikangiella marina</name>
    <dbReference type="NCBI Taxonomy" id="1712262"/>
    <lineage>
        <taxon>Bacteria</taxon>
        <taxon>Pseudomonadati</taxon>
        <taxon>Pseudomonadota</taxon>
        <taxon>Gammaproteobacteria</taxon>
        <taxon>Oceanospirillales</taxon>
        <taxon>Pleioneaceae</taxon>
        <taxon>Aliikangiella</taxon>
    </lineage>
</organism>
<dbReference type="UniPathway" id="UPA00232"/>
<comment type="pathway">
    <text evidence="5">Cofactor biosynthesis; ubiquinone biosynthesis.</text>
</comment>
<keyword evidence="3 5" id="KW-0831">Ubiquinone biosynthesis</keyword>
<evidence type="ECO:0000256" key="2">
    <source>
        <dbReference type="ARBA" id="ARBA00022679"/>
    </source>
</evidence>
<evidence type="ECO:0000256" key="4">
    <source>
        <dbReference type="ARBA" id="ARBA00022691"/>
    </source>
</evidence>
<dbReference type="NCBIfam" id="TIGR01983">
    <property type="entry name" value="UbiG"/>
    <property type="match status" value="1"/>
</dbReference>
<comment type="function">
    <text evidence="5">O-methyltransferase that catalyzes the 2 O-methylation steps in the ubiquinone biosynthetic pathway.</text>
</comment>
<accession>A0A545TI20</accession>
<dbReference type="CDD" id="cd02440">
    <property type="entry name" value="AdoMet_MTases"/>
    <property type="match status" value="1"/>
</dbReference>
<keyword evidence="2 5" id="KW-0808">Transferase</keyword>
<feature type="binding site" evidence="5">
    <location>
        <position position="80"/>
    </location>
    <ligand>
        <name>S-adenosyl-L-methionine</name>
        <dbReference type="ChEBI" id="CHEBI:59789"/>
    </ligand>
</feature>
<dbReference type="AlphaFoldDB" id="A0A545TI20"/>
<feature type="binding site" evidence="5">
    <location>
        <position position="124"/>
    </location>
    <ligand>
        <name>S-adenosyl-L-methionine</name>
        <dbReference type="ChEBI" id="CHEBI:59789"/>
    </ligand>
</feature>
<keyword evidence="1 5" id="KW-0489">Methyltransferase</keyword>
<dbReference type="PANTHER" id="PTHR43464">
    <property type="entry name" value="METHYLTRANSFERASE"/>
    <property type="match status" value="1"/>
</dbReference>
<protein>
    <recommendedName>
        <fullName evidence="5">Ubiquinone biosynthesis O-methyltransferase</fullName>
    </recommendedName>
    <alternativeName>
        <fullName evidence="5">2-polyprenyl-6-hydroxyphenol methylase</fullName>
        <ecNumber evidence="5">2.1.1.222</ecNumber>
    </alternativeName>
    <alternativeName>
        <fullName evidence="5">3-demethylubiquinone 3-O-methyltransferase</fullName>
        <ecNumber evidence="5">2.1.1.64</ecNumber>
    </alternativeName>
</protein>
<dbReference type="FunFam" id="3.40.50.150:FF:000028">
    <property type="entry name" value="Ubiquinone biosynthesis O-methyltransferase"/>
    <property type="match status" value="1"/>
</dbReference>
<comment type="similarity">
    <text evidence="5">Belongs to the methyltransferase superfamily. UbiG/COQ3 family.</text>
</comment>
<reference evidence="6 7" key="1">
    <citation type="submission" date="2019-06" db="EMBL/GenBank/DDBJ databases">
        <title>Draft genome of Aliikangiella marina GYP-15.</title>
        <authorList>
            <person name="Wang G."/>
        </authorList>
    </citation>
    <scope>NUCLEOTIDE SEQUENCE [LARGE SCALE GENOMIC DNA]</scope>
    <source>
        <strain evidence="6 7">GYP-15</strain>
    </source>
</reference>
<dbReference type="GO" id="GO:0061542">
    <property type="term" value="F:3-demethylubiquinol 3-O-methyltransferase activity"/>
    <property type="evidence" value="ECO:0007669"/>
    <property type="project" value="UniProtKB-UniRule"/>
</dbReference>
<dbReference type="EC" id="2.1.1.64" evidence="5"/>
<evidence type="ECO:0000256" key="1">
    <source>
        <dbReference type="ARBA" id="ARBA00022603"/>
    </source>
</evidence>
<keyword evidence="4 5" id="KW-0949">S-adenosyl-L-methionine</keyword>
<dbReference type="GO" id="GO:0102208">
    <property type="term" value="F:2-polyprenyl-6-hydroxyphenol methylase activity"/>
    <property type="evidence" value="ECO:0007669"/>
    <property type="project" value="UniProtKB-EC"/>
</dbReference>
<evidence type="ECO:0000313" key="7">
    <source>
        <dbReference type="Proteomes" id="UP000317839"/>
    </source>
</evidence>
<evidence type="ECO:0000256" key="5">
    <source>
        <dbReference type="HAMAP-Rule" id="MF_00472"/>
    </source>
</evidence>
<dbReference type="InterPro" id="IPR010233">
    <property type="entry name" value="UbiG_MeTrfase"/>
</dbReference>
<dbReference type="EMBL" id="VIKR01000001">
    <property type="protein sequence ID" value="TQV76873.1"/>
    <property type="molecule type" value="Genomic_DNA"/>
</dbReference>
<comment type="catalytic activity">
    <reaction evidence="5">
        <text>a 3-(all-trans-polyprenyl)benzene-1,2-diol + S-adenosyl-L-methionine = a 2-methoxy-6-(all-trans-polyprenyl)phenol + S-adenosyl-L-homocysteine + H(+)</text>
        <dbReference type="Rhea" id="RHEA:31411"/>
        <dbReference type="Rhea" id="RHEA-COMP:9550"/>
        <dbReference type="Rhea" id="RHEA-COMP:9551"/>
        <dbReference type="ChEBI" id="CHEBI:15378"/>
        <dbReference type="ChEBI" id="CHEBI:57856"/>
        <dbReference type="ChEBI" id="CHEBI:59789"/>
        <dbReference type="ChEBI" id="CHEBI:62729"/>
        <dbReference type="ChEBI" id="CHEBI:62731"/>
        <dbReference type="EC" id="2.1.1.222"/>
    </reaction>
</comment>
<dbReference type="EC" id="2.1.1.222" evidence="5"/>
<proteinExistence type="inferred from homology"/>
<dbReference type="HAMAP" id="MF_00472">
    <property type="entry name" value="UbiG"/>
    <property type="match status" value="1"/>
</dbReference>
<dbReference type="RefSeq" id="WP_142888233.1">
    <property type="nucleotide sequence ID" value="NZ_VIKR01000001.1"/>
</dbReference>
<dbReference type="PANTHER" id="PTHR43464:SF19">
    <property type="entry name" value="UBIQUINONE BIOSYNTHESIS O-METHYLTRANSFERASE, MITOCHONDRIAL"/>
    <property type="match status" value="1"/>
</dbReference>
<dbReference type="OrthoDB" id="9801538at2"/>
<comment type="caution">
    <text evidence="6">The sequence shown here is derived from an EMBL/GenBank/DDBJ whole genome shotgun (WGS) entry which is preliminary data.</text>
</comment>
<evidence type="ECO:0000256" key="3">
    <source>
        <dbReference type="ARBA" id="ARBA00022688"/>
    </source>
</evidence>
<sequence length="237" mass="26257">MTTTQNVDAAEIKKFSDLASRWWDKNSEFKPLHDINPLRLDYINKHCGGLQGKKVIDIGCGGGILSDSMAEKGAEVTGIDMGEAPLSVAKLHQLESGQSVEYVHSTAEEMAEKHPATFDVVTCMEMIEHVPDPSSIIRACAQLVKPGGHVFFSTINRTPKAFVFAIVGAEYILRMLPKGTHQYEKFVKPSELATWAREAKLDLKDLIGMHYNPLTKVYKLAPGVDVNYVMHTQAIDE</sequence>
<dbReference type="Gene3D" id="3.40.50.150">
    <property type="entry name" value="Vaccinia Virus protein VP39"/>
    <property type="match status" value="1"/>
</dbReference>
<gene>
    <name evidence="5 6" type="primary">ubiG</name>
    <name evidence="6" type="ORF">FLL45_02660</name>
</gene>
<feature type="binding site" evidence="5">
    <location>
        <position position="59"/>
    </location>
    <ligand>
        <name>S-adenosyl-L-methionine</name>
        <dbReference type="ChEBI" id="CHEBI:59789"/>
    </ligand>
</feature>
<evidence type="ECO:0000313" key="6">
    <source>
        <dbReference type="EMBL" id="TQV76873.1"/>
    </source>
</evidence>
<name>A0A545TI20_9GAMM</name>
<comment type="catalytic activity">
    <reaction evidence="5">
        <text>a 3-demethylubiquinol + S-adenosyl-L-methionine = a ubiquinol + S-adenosyl-L-homocysteine + H(+)</text>
        <dbReference type="Rhea" id="RHEA:44380"/>
        <dbReference type="Rhea" id="RHEA-COMP:9566"/>
        <dbReference type="Rhea" id="RHEA-COMP:10914"/>
        <dbReference type="ChEBI" id="CHEBI:15378"/>
        <dbReference type="ChEBI" id="CHEBI:17976"/>
        <dbReference type="ChEBI" id="CHEBI:57856"/>
        <dbReference type="ChEBI" id="CHEBI:59789"/>
        <dbReference type="ChEBI" id="CHEBI:84422"/>
        <dbReference type="EC" id="2.1.1.64"/>
    </reaction>
</comment>
<dbReference type="GO" id="GO:0010420">
    <property type="term" value="F:polyprenyldihydroxybenzoate methyltransferase activity"/>
    <property type="evidence" value="ECO:0007669"/>
    <property type="project" value="InterPro"/>
</dbReference>
<dbReference type="InterPro" id="IPR029063">
    <property type="entry name" value="SAM-dependent_MTases_sf"/>
</dbReference>
<dbReference type="Proteomes" id="UP000317839">
    <property type="component" value="Unassembled WGS sequence"/>
</dbReference>
<feature type="binding site" evidence="5">
    <location>
        <position position="39"/>
    </location>
    <ligand>
        <name>S-adenosyl-L-methionine</name>
        <dbReference type="ChEBI" id="CHEBI:59789"/>
    </ligand>
</feature>